<protein>
    <recommendedName>
        <fullName evidence="3">M23ase beta-sheet core domain-containing protein</fullName>
    </recommendedName>
</protein>
<dbReference type="EMBL" id="CP024847">
    <property type="protein sequence ID" value="AUR52746.1"/>
    <property type="molecule type" value="Genomic_DNA"/>
</dbReference>
<dbReference type="AlphaFoldDB" id="A0A2I7N8H0"/>
<dbReference type="InterPro" id="IPR016047">
    <property type="entry name" value="M23ase_b-sheet_dom"/>
</dbReference>
<dbReference type="GO" id="GO:0004222">
    <property type="term" value="F:metalloendopeptidase activity"/>
    <property type="evidence" value="ECO:0007669"/>
    <property type="project" value="TreeGrafter"/>
</dbReference>
<evidence type="ECO:0000256" key="2">
    <source>
        <dbReference type="SAM" id="SignalP"/>
    </source>
</evidence>
<evidence type="ECO:0000313" key="4">
    <source>
        <dbReference type="EMBL" id="AUR52746.1"/>
    </source>
</evidence>
<dbReference type="RefSeq" id="WP_102952034.1">
    <property type="nucleotide sequence ID" value="NZ_CP024847.1"/>
</dbReference>
<organism evidence="4 5">
    <name type="scientific">Aquella oligotrophica</name>
    <dbReference type="NCBI Taxonomy" id="2067065"/>
    <lineage>
        <taxon>Bacteria</taxon>
        <taxon>Pseudomonadati</taxon>
        <taxon>Pseudomonadota</taxon>
        <taxon>Betaproteobacteria</taxon>
        <taxon>Neisseriales</taxon>
        <taxon>Neisseriaceae</taxon>
        <taxon>Aquella</taxon>
    </lineage>
</organism>
<evidence type="ECO:0000256" key="1">
    <source>
        <dbReference type="ARBA" id="ARBA00038420"/>
    </source>
</evidence>
<comment type="similarity">
    <text evidence="1">Belongs to the E.coli NlpD/Haemophilus LppB family.</text>
</comment>
<dbReference type="CDD" id="cd12797">
    <property type="entry name" value="M23_peptidase"/>
    <property type="match status" value="1"/>
</dbReference>
<dbReference type="SUPFAM" id="SSF51261">
    <property type="entry name" value="Duplicated hybrid motif"/>
    <property type="match status" value="1"/>
</dbReference>
<name>A0A2I7N8H0_9NEIS</name>
<feature type="chain" id="PRO_5014382217" description="M23ase beta-sheet core domain-containing protein" evidence="2">
    <location>
        <begin position="18"/>
        <end position="221"/>
    </location>
</feature>
<dbReference type="OrthoDB" id="9795421at2"/>
<dbReference type="PANTHER" id="PTHR21666">
    <property type="entry name" value="PEPTIDASE-RELATED"/>
    <property type="match status" value="1"/>
</dbReference>
<dbReference type="InterPro" id="IPR011055">
    <property type="entry name" value="Dup_hybrid_motif"/>
</dbReference>
<accession>A0A2I7N8H0</accession>
<dbReference type="InterPro" id="IPR050570">
    <property type="entry name" value="Cell_wall_metabolism_enzyme"/>
</dbReference>
<dbReference type="PANTHER" id="PTHR21666:SF263">
    <property type="entry name" value="MUREIN HYDROLASE ACTIVATOR NLPD"/>
    <property type="match status" value="1"/>
</dbReference>
<feature type="signal peptide" evidence="2">
    <location>
        <begin position="1"/>
        <end position="17"/>
    </location>
</feature>
<evidence type="ECO:0000259" key="3">
    <source>
        <dbReference type="Pfam" id="PF01551"/>
    </source>
</evidence>
<sequence length="221" mass="23023">MRNLLILSLVMTLGACAVTRETPAPVVNVTAPKSLNPTPATPPAVAATTTTSAPPAKTTVNKINDDDDGVVVQNTTKNTASSPMKSTTAKVAKVAAGTGAVIAGVDWLRPTNGQITQAYTAALKGIDVSAPEGQAILAANDGKVVYSGNGLKGYGNLIIIKHQDNFLTAYSHNKVNLVKEGSSVKRGQKIAEVGKTDSEKPLLHFELRKSGKPINPTPIFE</sequence>
<dbReference type="Gene3D" id="2.70.70.10">
    <property type="entry name" value="Glucose Permease (Domain IIA)"/>
    <property type="match status" value="1"/>
</dbReference>
<feature type="domain" description="M23ase beta-sheet core" evidence="3">
    <location>
        <begin position="124"/>
        <end position="216"/>
    </location>
</feature>
<gene>
    <name evidence="4" type="ORF">CUN60_10705</name>
</gene>
<keyword evidence="5" id="KW-1185">Reference proteome</keyword>
<dbReference type="Proteomes" id="UP000236655">
    <property type="component" value="Chromosome"/>
</dbReference>
<dbReference type="PROSITE" id="PS51257">
    <property type="entry name" value="PROKAR_LIPOPROTEIN"/>
    <property type="match status" value="1"/>
</dbReference>
<dbReference type="Pfam" id="PF01551">
    <property type="entry name" value="Peptidase_M23"/>
    <property type="match status" value="1"/>
</dbReference>
<evidence type="ECO:0000313" key="5">
    <source>
        <dbReference type="Proteomes" id="UP000236655"/>
    </source>
</evidence>
<proteinExistence type="inferred from homology"/>
<keyword evidence="2" id="KW-0732">Signal</keyword>
<reference evidence="5" key="1">
    <citation type="submission" date="2017-11" db="EMBL/GenBank/DDBJ databases">
        <authorList>
            <person name="Chan K.G."/>
            <person name="Lee L.S."/>
        </authorList>
    </citation>
    <scope>NUCLEOTIDE SEQUENCE [LARGE SCALE GENOMIC DNA]</scope>
    <source>
        <strain evidence="5">DSM 100970</strain>
    </source>
</reference>
<dbReference type="KEGG" id="nba:CUN60_10705"/>